<evidence type="ECO:0000313" key="2">
    <source>
        <dbReference type="Proteomes" id="UP001190700"/>
    </source>
</evidence>
<name>A0AAE0LDK0_9CHLO</name>
<gene>
    <name evidence="1" type="ORF">CYMTET_10714</name>
</gene>
<keyword evidence="2" id="KW-1185">Reference proteome</keyword>
<sequence length="217" mass="24260">MDEFSDNQLEKKIALVKASSEYAIYKDKLSALIPNLSEGDRAIQSYLATLICEQRCRAAKNATGLDSILQSVRAIEPTRRKLQRPVSWLSGGYAHSKAGGARVEDLSCKRQFESVDKVDSFLFEAKTQVDSLLSEPDSFGEAQLSALKEARATLEDGIAWVEGRAQVNHIAFQFGWQVAQEFDDKPIVQKEEDQQRLKKARKIIATRQAERASAGWP</sequence>
<proteinExistence type="predicted"/>
<evidence type="ECO:0000313" key="1">
    <source>
        <dbReference type="EMBL" id="KAK3281506.1"/>
    </source>
</evidence>
<comment type="caution">
    <text evidence="1">The sequence shown here is derived from an EMBL/GenBank/DDBJ whole genome shotgun (WGS) entry which is preliminary data.</text>
</comment>
<dbReference type="AlphaFoldDB" id="A0AAE0LDK0"/>
<protein>
    <submittedName>
        <fullName evidence="1">Uncharacterized protein</fullName>
    </submittedName>
</protein>
<dbReference type="Proteomes" id="UP001190700">
    <property type="component" value="Unassembled WGS sequence"/>
</dbReference>
<reference evidence="1 2" key="1">
    <citation type="journal article" date="2015" name="Genome Biol. Evol.">
        <title>Comparative Genomics of a Bacterivorous Green Alga Reveals Evolutionary Causalities and Consequences of Phago-Mixotrophic Mode of Nutrition.</title>
        <authorList>
            <person name="Burns J.A."/>
            <person name="Paasch A."/>
            <person name="Narechania A."/>
            <person name="Kim E."/>
        </authorList>
    </citation>
    <scope>NUCLEOTIDE SEQUENCE [LARGE SCALE GENOMIC DNA]</scope>
    <source>
        <strain evidence="1 2">PLY_AMNH</strain>
    </source>
</reference>
<organism evidence="1 2">
    <name type="scientific">Cymbomonas tetramitiformis</name>
    <dbReference type="NCBI Taxonomy" id="36881"/>
    <lineage>
        <taxon>Eukaryota</taxon>
        <taxon>Viridiplantae</taxon>
        <taxon>Chlorophyta</taxon>
        <taxon>Pyramimonadophyceae</taxon>
        <taxon>Pyramimonadales</taxon>
        <taxon>Pyramimonadaceae</taxon>
        <taxon>Cymbomonas</taxon>
    </lineage>
</organism>
<accession>A0AAE0LDK0</accession>
<dbReference type="EMBL" id="LGRX02003818">
    <property type="protein sequence ID" value="KAK3281506.1"/>
    <property type="molecule type" value="Genomic_DNA"/>
</dbReference>